<proteinExistence type="predicted"/>
<reference evidence="3" key="1">
    <citation type="submission" date="2022-07" db="EMBL/GenBank/DDBJ databases">
        <title>Phylogenomic reconstructions and comparative analyses of Kickxellomycotina fungi.</title>
        <authorList>
            <person name="Reynolds N.K."/>
            <person name="Stajich J.E."/>
            <person name="Barry K."/>
            <person name="Grigoriev I.V."/>
            <person name="Crous P."/>
            <person name="Smith M.E."/>
        </authorList>
    </citation>
    <scope>NUCLEOTIDE SEQUENCE</scope>
    <source>
        <strain evidence="3">BCRC 34489</strain>
    </source>
</reference>
<protein>
    <submittedName>
        <fullName evidence="3">Uncharacterized protein</fullName>
    </submittedName>
</protein>
<evidence type="ECO:0000313" key="3">
    <source>
        <dbReference type="EMBL" id="KAJ2777032.1"/>
    </source>
</evidence>
<dbReference type="OrthoDB" id="5584344at2759"/>
<gene>
    <name evidence="3" type="ORF">GGI15_004643</name>
</gene>
<feature type="region of interest" description="Disordered" evidence="1">
    <location>
        <begin position="87"/>
        <end position="113"/>
    </location>
</feature>
<dbReference type="AlphaFoldDB" id="A0A9W8H6M1"/>
<feature type="compositionally biased region" description="Acidic residues" evidence="1">
    <location>
        <begin position="100"/>
        <end position="109"/>
    </location>
</feature>
<accession>A0A9W8H6M1</accession>
<feature type="signal peptide" evidence="2">
    <location>
        <begin position="1"/>
        <end position="22"/>
    </location>
</feature>
<dbReference type="EMBL" id="JANBUM010000445">
    <property type="protein sequence ID" value="KAJ2777032.1"/>
    <property type="molecule type" value="Genomic_DNA"/>
</dbReference>
<comment type="caution">
    <text evidence="3">The sequence shown here is derived from an EMBL/GenBank/DDBJ whole genome shotgun (WGS) entry which is preliminary data.</text>
</comment>
<dbReference type="Proteomes" id="UP001140172">
    <property type="component" value="Unassembled WGS sequence"/>
</dbReference>
<feature type="chain" id="PRO_5040821262" evidence="2">
    <location>
        <begin position="23"/>
        <end position="169"/>
    </location>
</feature>
<keyword evidence="4" id="KW-1185">Reference proteome</keyword>
<evidence type="ECO:0000256" key="1">
    <source>
        <dbReference type="SAM" id="MobiDB-lite"/>
    </source>
</evidence>
<evidence type="ECO:0000256" key="2">
    <source>
        <dbReference type="SAM" id="SignalP"/>
    </source>
</evidence>
<sequence length="169" mass="17290">MRFSNIVSAALCALSLTSGAAADGSAVAAAAAAAQSSIAPAHSPLAPSSQLAVSQHTDLTQAEARELAASLSMQLIDSLYEMRALSEQKTGNPVNRAKDDDDDGGDSDSGDTTTKLINKAASALRPIVKEFANVVSTALPVGPQRQLIKATANAVDSLMPLILKYALGI</sequence>
<name>A0A9W8H6M1_9FUNG</name>
<evidence type="ECO:0000313" key="4">
    <source>
        <dbReference type="Proteomes" id="UP001140172"/>
    </source>
</evidence>
<organism evidence="3 4">
    <name type="scientific">Coemansia interrupta</name>
    <dbReference type="NCBI Taxonomy" id="1126814"/>
    <lineage>
        <taxon>Eukaryota</taxon>
        <taxon>Fungi</taxon>
        <taxon>Fungi incertae sedis</taxon>
        <taxon>Zoopagomycota</taxon>
        <taxon>Kickxellomycotina</taxon>
        <taxon>Kickxellomycetes</taxon>
        <taxon>Kickxellales</taxon>
        <taxon>Kickxellaceae</taxon>
        <taxon>Coemansia</taxon>
    </lineage>
</organism>
<keyword evidence="2" id="KW-0732">Signal</keyword>